<evidence type="ECO:0000259" key="2">
    <source>
        <dbReference type="SMART" id="SM00062"/>
    </source>
</evidence>
<keyword evidence="1" id="KW-0732">Signal</keyword>
<reference evidence="3 4" key="1">
    <citation type="submission" date="2024-06" db="EMBL/GenBank/DDBJ databases">
        <title>The Natural Products Discovery Center: Release of the First 8490 Sequenced Strains for Exploring Actinobacteria Biosynthetic Diversity.</title>
        <authorList>
            <person name="Kalkreuter E."/>
            <person name="Kautsar S.A."/>
            <person name="Yang D."/>
            <person name="Bader C.D."/>
            <person name="Teijaro C.N."/>
            <person name="Fluegel L."/>
            <person name="Davis C.M."/>
            <person name="Simpson J.R."/>
            <person name="Lauterbach L."/>
            <person name="Steele A.D."/>
            <person name="Gui C."/>
            <person name="Meng S."/>
            <person name="Li G."/>
            <person name="Viehrig K."/>
            <person name="Ye F."/>
            <person name="Su P."/>
            <person name="Kiefer A.F."/>
            <person name="Nichols A."/>
            <person name="Cepeda A.J."/>
            <person name="Yan W."/>
            <person name="Fan B."/>
            <person name="Jiang Y."/>
            <person name="Adhikari A."/>
            <person name="Zheng C.-J."/>
            <person name="Schuster L."/>
            <person name="Cowan T.M."/>
            <person name="Smanski M.J."/>
            <person name="Chevrette M.G."/>
            <person name="De Carvalho L.P.S."/>
            <person name="Shen B."/>
        </authorList>
    </citation>
    <scope>NUCLEOTIDE SEQUENCE [LARGE SCALE GENOMIC DNA]</scope>
    <source>
        <strain evidence="3 4">NPDC049344</strain>
    </source>
</reference>
<evidence type="ECO:0000313" key="4">
    <source>
        <dbReference type="Proteomes" id="UP001552521"/>
    </source>
</evidence>
<comment type="caution">
    <text evidence="3">The sequence shown here is derived from an EMBL/GenBank/DDBJ whole genome shotgun (WGS) entry which is preliminary data.</text>
</comment>
<dbReference type="Pfam" id="PF00497">
    <property type="entry name" value="SBP_bac_3"/>
    <property type="match status" value="1"/>
</dbReference>
<dbReference type="RefSeq" id="WP_364596761.1">
    <property type="nucleotide sequence ID" value="NZ_JBFAQK010000031.1"/>
</dbReference>
<accession>A0ABV3HXR1</accession>
<dbReference type="Proteomes" id="UP001552521">
    <property type="component" value="Unassembled WGS sequence"/>
</dbReference>
<dbReference type="PANTHER" id="PTHR35936:SF17">
    <property type="entry name" value="ARGININE-BINDING EXTRACELLULAR PROTEIN ARTP"/>
    <property type="match status" value="1"/>
</dbReference>
<organism evidence="3 4">
    <name type="scientific">Streptomyces kurssanovii</name>
    <dbReference type="NCBI Taxonomy" id="67312"/>
    <lineage>
        <taxon>Bacteria</taxon>
        <taxon>Bacillati</taxon>
        <taxon>Actinomycetota</taxon>
        <taxon>Actinomycetes</taxon>
        <taxon>Kitasatosporales</taxon>
        <taxon>Streptomycetaceae</taxon>
        <taxon>Streptomyces</taxon>
    </lineage>
</organism>
<dbReference type="SUPFAM" id="SSF53850">
    <property type="entry name" value="Periplasmic binding protein-like II"/>
    <property type="match status" value="1"/>
</dbReference>
<keyword evidence="4" id="KW-1185">Reference proteome</keyword>
<name>A0ABV3HXR1_9ACTN</name>
<dbReference type="SMART" id="SM00062">
    <property type="entry name" value="PBPb"/>
    <property type="match status" value="1"/>
</dbReference>
<evidence type="ECO:0000256" key="1">
    <source>
        <dbReference type="ARBA" id="ARBA00022729"/>
    </source>
</evidence>
<protein>
    <submittedName>
        <fullName evidence="3">Transporter substrate-binding domain-containing protein</fullName>
    </submittedName>
</protein>
<feature type="domain" description="Solute-binding protein family 3/N-terminal" evidence="2">
    <location>
        <begin position="17"/>
        <end position="233"/>
    </location>
</feature>
<dbReference type="Gene3D" id="3.40.190.10">
    <property type="entry name" value="Periplasmic binding protein-like II"/>
    <property type="match status" value="2"/>
</dbReference>
<evidence type="ECO:0000313" key="3">
    <source>
        <dbReference type="EMBL" id="MEV4683371.1"/>
    </source>
</evidence>
<dbReference type="EMBL" id="JBFAQK010000031">
    <property type="protein sequence ID" value="MEV4683371.1"/>
    <property type="molecule type" value="Genomic_DNA"/>
</dbReference>
<proteinExistence type="predicted"/>
<sequence>MKTATAAVVQDLAPSGVLRASINLGNPVLARGTPAEPTGVTVDLAREIGARLGVPVELLCFDAARKSFQAMAEGHADLCFLAVDPAREAEVAFTAPYVLIEGVFAVPGDSELTTAADVDRPGVRIGVKEGSAYDLFLSRTLRHASVVRGKDGIDEFRAQGLEAAAGIRQPMTEFVAAHPGFRLVDGRFMEIGQAVGTTRTRRPETVAYLREVVEELKATGFVAEALRRAGRSDDLVAPPG</sequence>
<gene>
    <name evidence="3" type="ORF">AB0K36_21600</name>
</gene>
<dbReference type="InterPro" id="IPR001638">
    <property type="entry name" value="Solute-binding_3/MltF_N"/>
</dbReference>
<dbReference type="PANTHER" id="PTHR35936">
    <property type="entry name" value="MEMBRANE-BOUND LYTIC MUREIN TRANSGLYCOSYLASE F"/>
    <property type="match status" value="1"/>
</dbReference>